<evidence type="ECO:0000256" key="2">
    <source>
        <dbReference type="SAM" id="Phobius"/>
    </source>
</evidence>
<keyword evidence="5" id="KW-1185">Reference proteome</keyword>
<dbReference type="Pfam" id="PF20153">
    <property type="entry name" value="DUF6535"/>
    <property type="match status" value="1"/>
</dbReference>
<protein>
    <recommendedName>
        <fullName evidence="3">DUF6535 domain-containing protein</fullName>
    </recommendedName>
</protein>
<feature type="region of interest" description="Disordered" evidence="1">
    <location>
        <begin position="1"/>
        <end position="30"/>
    </location>
</feature>
<keyword evidence="2" id="KW-0472">Membrane</keyword>
<dbReference type="InterPro" id="IPR045338">
    <property type="entry name" value="DUF6535"/>
</dbReference>
<gene>
    <name evidence="4" type="ORF">ARMOST_18566</name>
</gene>
<name>A0A284S277_ARMOS</name>
<organism evidence="4 5">
    <name type="scientific">Armillaria ostoyae</name>
    <name type="common">Armillaria root rot fungus</name>
    <dbReference type="NCBI Taxonomy" id="47428"/>
    <lineage>
        <taxon>Eukaryota</taxon>
        <taxon>Fungi</taxon>
        <taxon>Dikarya</taxon>
        <taxon>Basidiomycota</taxon>
        <taxon>Agaricomycotina</taxon>
        <taxon>Agaricomycetes</taxon>
        <taxon>Agaricomycetidae</taxon>
        <taxon>Agaricales</taxon>
        <taxon>Marasmiineae</taxon>
        <taxon>Physalacriaceae</taxon>
        <taxon>Armillaria</taxon>
    </lineage>
</organism>
<feature type="compositionally biased region" description="Basic and acidic residues" evidence="1">
    <location>
        <begin position="1"/>
        <end position="20"/>
    </location>
</feature>
<feature type="transmembrane region" description="Helical" evidence="2">
    <location>
        <begin position="224"/>
        <end position="251"/>
    </location>
</feature>
<keyword evidence="2" id="KW-1133">Transmembrane helix</keyword>
<evidence type="ECO:0000313" key="5">
    <source>
        <dbReference type="Proteomes" id="UP000219338"/>
    </source>
</evidence>
<feature type="transmembrane region" description="Helical" evidence="2">
    <location>
        <begin position="167"/>
        <end position="189"/>
    </location>
</feature>
<proteinExistence type="predicted"/>
<dbReference type="EMBL" id="FUEG01000026">
    <property type="protein sequence ID" value="SJL15084.1"/>
    <property type="molecule type" value="Genomic_DNA"/>
</dbReference>
<dbReference type="AlphaFoldDB" id="A0A284S277"/>
<evidence type="ECO:0000259" key="3">
    <source>
        <dbReference type="Pfam" id="PF20153"/>
    </source>
</evidence>
<evidence type="ECO:0000256" key="1">
    <source>
        <dbReference type="SAM" id="MobiDB-lite"/>
    </source>
</evidence>
<evidence type="ECO:0000313" key="4">
    <source>
        <dbReference type="EMBL" id="SJL15084.1"/>
    </source>
</evidence>
<sequence length="553" mass="61656">MENHQPDLEVGPEKPDDAQEKPASIGMSRGRRCPGTIFGICKREAGMRGRGATDYMKRYGKDFFGEEMSSNGRFWSTYVDEALIFDRGMVETCSDNINALMVFAGLFSAVVSTFVIQSAQNLQPDYTAVSVSLLAQLVGNQQMTPNIPIPLSSSYLTTSFSPSLTDVWVNSLWFFSLTLSLITVFVAFLTQQWLRQYTSVVDISPLSQGRIRQYRYMGLEKWQVPIIIGLLPILLHISLGLFFTGLCIYLFALHAVIAYAVASLSGFVYVAYIVCHFLPLVWYNCPYKTWLMDWMFHTIYSVIPRFLPRFIHRKDLPRTATAREVERVKARDALDTAAISWLHSASLNTSAQQIALEATLPIYLDSQAHGNAESILDEMFKCYTGDPHFSPEVSKPPLEIHENAISSLLGILNLPNPILPKGTWTCLFNYEVWEVSPGTESASSATQLAAKLMEVWQKGLTLGPPNSVEASLFDNVAEARPLQDYLSSPHTEVVSALLNGLSIMTGPLFGPSSPGVLVDVMRMFVDHLYDNTNPQNDDYLVHGISDTIDVIDL</sequence>
<feature type="transmembrane region" description="Helical" evidence="2">
    <location>
        <begin position="257"/>
        <end position="282"/>
    </location>
</feature>
<dbReference type="OrthoDB" id="3219854at2759"/>
<feature type="domain" description="DUF6535" evidence="3">
    <location>
        <begin position="75"/>
        <end position="251"/>
    </location>
</feature>
<accession>A0A284S277</accession>
<reference evidence="5" key="1">
    <citation type="journal article" date="2017" name="Nat. Ecol. Evol.">
        <title>Genome expansion and lineage-specific genetic innovations in the forest pathogenic fungi Armillaria.</title>
        <authorList>
            <person name="Sipos G."/>
            <person name="Prasanna A.N."/>
            <person name="Walter M.C."/>
            <person name="O'Connor E."/>
            <person name="Balint B."/>
            <person name="Krizsan K."/>
            <person name="Kiss B."/>
            <person name="Hess J."/>
            <person name="Varga T."/>
            <person name="Slot J."/>
            <person name="Riley R."/>
            <person name="Boka B."/>
            <person name="Rigling D."/>
            <person name="Barry K."/>
            <person name="Lee J."/>
            <person name="Mihaltcheva S."/>
            <person name="LaButti K."/>
            <person name="Lipzen A."/>
            <person name="Waldron R."/>
            <person name="Moloney N.M."/>
            <person name="Sperisen C."/>
            <person name="Kredics L."/>
            <person name="Vagvoelgyi C."/>
            <person name="Patrignani A."/>
            <person name="Fitzpatrick D."/>
            <person name="Nagy I."/>
            <person name="Doyle S."/>
            <person name="Anderson J.B."/>
            <person name="Grigoriev I.V."/>
            <person name="Gueldener U."/>
            <person name="Muensterkoetter M."/>
            <person name="Nagy L.G."/>
        </authorList>
    </citation>
    <scope>NUCLEOTIDE SEQUENCE [LARGE SCALE GENOMIC DNA]</scope>
    <source>
        <strain evidence="5">C18/9</strain>
    </source>
</reference>
<keyword evidence="2" id="KW-0812">Transmembrane</keyword>
<feature type="transmembrane region" description="Helical" evidence="2">
    <location>
        <begin position="97"/>
        <end position="116"/>
    </location>
</feature>
<dbReference type="Proteomes" id="UP000219338">
    <property type="component" value="Unassembled WGS sequence"/>
</dbReference>